<dbReference type="Proteomes" id="UP000499080">
    <property type="component" value="Unassembled WGS sequence"/>
</dbReference>
<keyword evidence="2" id="KW-1185">Reference proteome</keyword>
<reference evidence="1 2" key="1">
    <citation type="journal article" date="2019" name="Sci. Rep.">
        <title>Orb-weaving spider Araneus ventricosus genome elucidates the spidroin gene catalogue.</title>
        <authorList>
            <person name="Kono N."/>
            <person name="Nakamura H."/>
            <person name="Ohtoshi R."/>
            <person name="Moran D.A.P."/>
            <person name="Shinohara A."/>
            <person name="Yoshida Y."/>
            <person name="Fujiwara M."/>
            <person name="Mori M."/>
            <person name="Tomita M."/>
            <person name="Arakawa K."/>
        </authorList>
    </citation>
    <scope>NUCLEOTIDE SEQUENCE [LARGE SCALE GENOMIC DNA]</scope>
</reference>
<sequence length="118" mass="13672">MVTFKQNLRPRKMSHWKIKLRHVQLFQPVKPRTHDQITHRFRLRCALLPAIGTGRFDVARGLIRASVVSRLVAVNSSNIKDARSERRDPFLWPVVFCTLSSRPSFLAVSKGLWSRIPN</sequence>
<comment type="caution">
    <text evidence="1">The sequence shown here is derived from an EMBL/GenBank/DDBJ whole genome shotgun (WGS) entry which is preliminary data.</text>
</comment>
<gene>
    <name evidence="1" type="ORF">AVEN_52470_1</name>
</gene>
<dbReference type="EMBL" id="BGPR01000259">
    <property type="protein sequence ID" value="GBM08635.1"/>
    <property type="molecule type" value="Genomic_DNA"/>
</dbReference>
<dbReference type="AlphaFoldDB" id="A0A4Y2CZB8"/>
<accession>A0A4Y2CZB8</accession>
<name>A0A4Y2CZB8_ARAVE</name>
<proteinExistence type="predicted"/>
<evidence type="ECO:0000313" key="2">
    <source>
        <dbReference type="Proteomes" id="UP000499080"/>
    </source>
</evidence>
<organism evidence="1 2">
    <name type="scientific">Araneus ventricosus</name>
    <name type="common">Orbweaver spider</name>
    <name type="synonym">Epeira ventricosa</name>
    <dbReference type="NCBI Taxonomy" id="182803"/>
    <lineage>
        <taxon>Eukaryota</taxon>
        <taxon>Metazoa</taxon>
        <taxon>Ecdysozoa</taxon>
        <taxon>Arthropoda</taxon>
        <taxon>Chelicerata</taxon>
        <taxon>Arachnida</taxon>
        <taxon>Araneae</taxon>
        <taxon>Araneomorphae</taxon>
        <taxon>Entelegynae</taxon>
        <taxon>Araneoidea</taxon>
        <taxon>Araneidae</taxon>
        <taxon>Araneus</taxon>
    </lineage>
</organism>
<evidence type="ECO:0000313" key="1">
    <source>
        <dbReference type="EMBL" id="GBM08635.1"/>
    </source>
</evidence>
<protein>
    <submittedName>
        <fullName evidence="1">Uncharacterized protein</fullName>
    </submittedName>
</protein>